<dbReference type="EMBL" id="CYRY02001195">
    <property type="protein sequence ID" value="VCW63438.1"/>
    <property type="molecule type" value="Genomic_DNA"/>
</dbReference>
<dbReference type="AlphaFoldDB" id="A0A9X9LDW6"/>
<name>A0A9X9LDW6_GULGU</name>
<organism evidence="1 2">
    <name type="scientific">Gulo gulo</name>
    <name type="common">Wolverine</name>
    <name type="synonym">Gluton</name>
    <dbReference type="NCBI Taxonomy" id="48420"/>
    <lineage>
        <taxon>Eukaryota</taxon>
        <taxon>Metazoa</taxon>
        <taxon>Chordata</taxon>
        <taxon>Craniata</taxon>
        <taxon>Vertebrata</taxon>
        <taxon>Euteleostomi</taxon>
        <taxon>Mammalia</taxon>
        <taxon>Eutheria</taxon>
        <taxon>Laurasiatheria</taxon>
        <taxon>Carnivora</taxon>
        <taxon>Caniformia</taxon>
        <taxon>Musteloidea</taxon>
        <taxon>Mustelidae</taxon>
        <taxon>Guloninae</taxon>
        <taxon>Gulo</taxon>
    </lineage>
</organism>
<dbReference type="Proteomes" id="UP000269945">
    <property type="component" value="Unassembled WGS sequence"/>
</dbReference>
<reference evidence="1 2" key="1">
    <citation type="submission" date="2018-10" db="EMBL/GenBank/DDBJ databases">
        <authorList>
            <person name="Ekblom R."/>
            <person name="Jareborg N."/>
        </authorList>
    </citation>
    <scope>NUCLEOTIDE SEQUENCE [LARGE SCALE GENOMIC DNA]</scope>
    <source>
        <tissue evidence="1">Muscle</tissue>
    </source>
</reference>
<evidence type="ECO:0000313" key="1">
    <source>
        <dbReference type="EMBL" id="VCW63438.1"/>
    </source>
</evidence>
<comment type="caution">
    <text evidence="1">The sequence shown here is derived from an EMBL/GenBank/DDBJ whole genome shotgun (WGS) entry which is preliminary data.</text>
</comment>
<gene>
    <name evidence="1" type="ORF">BN2614_LOCUS1</name>
</gene>
<keyword evidence="2" id="KW-1185">Reference proteome</keyword>
<proteinExistence type="predicted"/>
<sequence>MRLCRPIWRLSSFPSWTTPLLSSSMRALWSTIISALSQSTVRAGIWTVKFRNIRKLAKPFRKVK</sequence>
<accession>A0A9X9LDW6</accession>
<protein>
    <submittedName>
        <fullName evidence="1">Uncharacterized protein</fullName>
    </submittedName>
</protein>
<evidence type="ECO:0000313" key="2">
    <source>
        <dbReference type="Proteomes" id="UP000269945"/>
    </source>
</evidence>